<evidence type="ECO:0000313" key="2">
    <source>
        <dbReference type="EMBL" id="KAG8178228.1"/>
    </source>
</evidence>
<keyword evidence="3" id="KW-1185">Reference proteome</keyword>
<proteinExistence type="predicted"/>
<sequence length="1508" mass="170412">MGNGCSSVKKVRQRIERSIPRTKKSHHGSNNVKVDSINHVGEDDYANKDEAEDELHALSPSSLKLGSGDTRGVSASSTVLPGTSIIFPVQKTSVRPQTMVGTHSELVAARPTHYGFYFFQELKNSAISSLVEFSSEYNTVLHVYTFGHQSVPFGNDYRRLIRNFIKEILKSELVISLTIFGRPILHTQPPDVIKQTDFDNAVSHMTSADDRETIHCSYVADVNAADTIYRLQNRRPTEESGEEWDAETVVQILEGAFDDDLKDAYITSVFEDILRLFQQFGGETLEKRSILVHLETSSQDECKPKREGVRILRLLADWEDKIPEDLRFNFFNGGGSSWQELWNGDAPSSPPEGRGGFSALESKLRNVLVSIFDLYKDEKKYYAQLAGKGIPSQLRSELLHQQSDIRAHLSSFRDRPDLLSTLMGYVSGSANHPLVVRGRQGRGKSALLAVATVLCGSVHPDWPVLMRAVGASPESCTQEQILRSVCEQLALLYGEHPAVASRADGYILYIRVHLSSFRDWSDHLSSLMGDLLGSANHPLIVRGRQGRGKSALLATATVMWACPSELARAHAGCWVFIRIMHSRADMCEQLALLYGEHSAVASRGCILHIRAHLLSTLMGYVSGSANHPLVVRGRQGRGKNTLLAVATVLCGSVYSDWPVFMRAVGASPESLTQEQILRNVCEQLALLYGEHPAVASRSIGEHNSFFSMLLRRACAERPLVVILDGLDQVEEHSGRSLTWFPTVLPPHVKLVIALREGSNELLDMQDRLFGEELAFLEIPDLEIDETLCIIQHQLRLKNRRLSDTQLGFARICVTDNPYPRYAHVFAHVASSWHTLSVPEQYWSKHSVFDVFCDYITKISRNVSLSKINRFLATMATLKHGMMESEMFDILNSQNDSFDELPPNCCPMELIFLLSHLSFMLRICIRQGHKFYYFKSQLYRKLVKTYLGKEQLLESLRCTLQYISNEENSEQYSQLVAKSIKTNHKHQRWRELEESTNLRIKLNIPVRKYFFDPHWLLQRVLLGDIYMVLEEIKVYKRRNPDDREIDNLRKFLQLSAYSMRLDAKQLYTQLHGRARGLFSDPQSHFKYPLVKKLVLECVSPPVKTFNVFGPCLKTLVDSQKIFPALNQGKEYLERITWLDEKRDSTYVVTYSSSRGEIAGWNAQQTKKMVSMKIEECVVGLRTMGRNADVLVLHQNTLEIVDLGKGAVKTRMTELVDVSQGVHVLRDGKGVLAVSEGRDEILRFCTHSGRVKNRISSGEDRQLDCLLASGDGRVCVSGDVFRKPHTLFAWEVHECLPFCRQLDCLLASGDGRVCVSGDLFRKPHTLFAWEVRSGQVRRAFSLKHHEFRVRLSVLDDEGRMIFATAKDLLDSAPTFLLAYDTTTGDVTWEMRPDSNISAVRLCLETERLIVATEDGTIIGLNMHTGEKEFLVCDPSDCVNRIETASNKTFLTWDSETQARCIRVWSTMTGQNIASFTADYNIYDCLYSHEGDTIALILHNKDQPGLLAIRK</sequence>
<name>A0AAV6U2P4_9ARAC</name>
<gene>
    <name evidence="2" type="ORF">JTE90_025111</name>
</gene>
<protein>
    <recommendedName>
        <fullName evidence="4">NACHT domain-containing protein</fullName>
    </recommendedName>
</protein>
<reference evidence="2 3" key="1">
    <citation type="journal article" date="2022" name="Nat. Ecol. Evol.">
        <title>A masculinizing supergene underlies an exaggerated male reproductive morph in a spider.</title>
        <authorList>
            <person name="Hendrickx F."/>
            <person name="De Corte Z."/>
            <person name="Sonet G."/>
            <person name="Van Belleghem S.M."/>
            <person name="Kostlbacher S."/>
            <person name="Vangestel C."/>
        </authorList>
    </citation>
    <scope>NUCLEOTIDE SEQUENCE [LARGE SCALE GENOMIC DNA]</scope>
    <source>
        <strain evidence="2">W744_W776</strain>
    </source>
</reference>
<dbReference type="PANTHER" id="PTHR19871:SF45">
    <property type="entry name" value="NACHT DOMAIN-CONTAINING PROTEIN"/>
    <property type="match status" value="1"/>
</dbReference>
<dbReference type="InterPro" id="IPR011047">
    <property type="entry name" value="Quinoprotein_ADH-like_sf"/>
</dbReference>
<evidence type="ECO:0000256" key="1">
    <source>
        <dbReference type="SAM" id="MobiDB-lite"/>
    </source>
</evidence>
<dbReference type="SUPFAM" id="SSF50998">
    <property type="entry name" value="Quinoprotein alcohol dehydrogenase-like"/>
    <property type="match status" value="1"/>
</dbReference>
<dbReference type="InterPro" id="IPR052752">
    <property type="entry name" value="NACHT-WD_repeat"/>
</dbReference>
<dbReference type="PANTHER" id="PTHR19871">
    <property type="entry name" value="BETA TRANSDUCIN-RELATED PROTEIN"/>
    <property type="match status" value="1"/>
</dbReference>
<accession>A0AAV6U2P4</accession>
<organism evidence="2 3">
    <name type="scientific">Oedothorax gibbosus</name>
    <dbReference type="NCBI Taxonomy" id="931172"/>
    <lineage>
        <taxon>Eukaryota</taxon>
        <taxon>Metazoa</taxon>
        <taxon>Ecdysozoa</taxon>
        <taxon>Arthropoda</taxon>
        <taxon>Chelicerata</taxon>
        <taxon>Arachnida</taxon>
        <taxon>Araneae</taxon>
        <taxon>Araneomorphae</taxon>
        <taxon>Entelegynae</taxon>
        <taxon>Araneoidea</taxon>
        <taxon>Linyphiidae</taxon>
        <taxon>Erigoninae</taxon>
        <taxon>Oedothorax</taxon>
    </lineage>
</organism>
<feature type="region of interest" description="Disordered" evidence="1">
    <location>
        <begin position="1"/>
        <end position="40"/>
    </location>
</feature>
<dbReference type="Proteomes" id="UP000827092">
    <property type="component" value="Unassembled WGS sequence"/>
</dbReference>
<dbReference type="EMBL" id="JAFNEN010000710">
    <property type="protein sequence ID" value="KAG8178228.1"/>
    <property type="molecule type" value="Genomic_DNA"/>
</dbReference>
<evidence type="ECO:0008006" key="4">
    <source>
        <dbReference type="Google" id="ProtNLM"/>
    </source>
</evidence>
<dbReference type="InterPro" id="IPR015943">
    <property type="entry name" value="WD40/YVTN_repeat-like_dom_sf"/>
</dbReference>
<dbReference type="Gene3D" id="2.130.10.10">
    <property type="entry name" value="YVTN repeat-like/Quinoprotein amine dehydrogenase"/>
    <property type="match status" value="1"/>
</dbReference>
<comment type="caution">
    <text evidence="2">The sequence shown here is derived from an EMBL/GenBank/DDBJ whole genome shotgun (WGS) entry which is preliminary data.</text>
</comment>
<evidence type="ECO:0000313" key="3">
    <source>
        <dbReference type="Proteomes" id="UP000827092"/>
    </source>
</evidence>